<comment type="caution">
    <text evidence="18">The sequence shown here is derived from an EMBL/GenBank/DDBJ whole genome shotgun (WGS) entry which is preliminary data.</text>
</comment>
<name>A0A9X1NCY8_9ACTN</name>
<dbReference type="PANTHER" id="PTHR43445">
    <property type="entry name" value="UDP-N-ACETYLMURAMATE--L-ALANINE LIGASE-RELATED"/>
    <property type="match status" value="1"/>
</dbReference>
<evidence type="ECO:0000259" key="17">
    <source>
        <dbReference type="Pfam" id="PF08245"/>
    </source>
</evidence>
<dbReference type="GO" id="GO:0008360">
    <property type="term" value="P:regulation of cell shape"/>
    <property type="evidence" value="ECO:0007669"/>
    <property type="project" value="UniProtKB-KW"/>
</dbReference>
<evidence type="ECO:0000256" key="11">
    <source>
        <dbReference type="ARBA" id="ARBA00023306"/>
    </source>
</evidence>
<dbReference type="Gene3D" id="3.40.1190.10">
    <property type="entry name" value="Mur-like, catalytic domain"/>
    <property type="match status" value="1"/>
</dbReference>
<dbReference type="GO" id="GO:0008763">
    <property type="term" value="F:UDP-N-acetylmuramate-L-alanine ligase activity"/>
    <property type="evidence" value="ECO:0007669"/>
    <property type="project" value="UniProtKB-UniRule"/>
</dbReference>
<evidence type="ECO:0000256" key="10">
    <source>
        <dbReference type="ARBA" id="ARBA00022984"/>
    </source>
</evidence>
<keyword evidence="7 14" id="KW-0547">Nucleotide-binding</keyword>
<evidence type="ECO:0000256" key="5">
    <source>
        <dbReference type="ARBA" id="ARBA00022598"/>
    </source>
</evidence>
<proteinExistence type="inferred from homology"/>
<accession>A0A9X1NCY8</accession>
<dbReference type="GO" id="GO:0071555">
    <property type="term" value="P:cell wall organization"/>
    <property type="evidence" value="ECO:0007669"/>
    <property type="project" value="UniProtKB-KW"/>
</dbReference>
<dbReference type="GO" id="GO:0005737">
    <property type="term" value="C:cytoplasm"/>
    <property type="evidence" value="ECO:0007669"/>
    <property type="project" value="UniProtKB-SubCell"/>
</dbReference>
<gene>
    <name evidence="14 18" type="primary">murC</name>
    <name evidence="18" type="ORF">LR394_11255</name>
</gene>
<dbReference type="AlphaFoldDB" id="A0A9X1NCY8"/>
<sequence length="511" mass="53131">MTQPEQDAELSVPTIGGQRVGGRISGEATVTSADGAPLVDEPILAAHLIGIGGAGMSGIARLLLARGAVVSGSDSRDSPVLTGLRAGGAAVFIGHSADQVPAGSTVVISTAVRPDNPELLEAREKGLRVLHRSEALAALMTGRRPVAIAGTHGKTTTTGMTTVLLRECGLDPSFAIGGELTEGGQGAHDGSGDIFVAEADESDGSFLLYRPEVAVITNVEPDHLDHYGSAEAVEAAFVEFSQKVVPGGMVVGCGDDPGVRRVLEQAHDELAGHAVRICRYGLGEDNDVRLVDLEETPEGVQFAIEARPDGTRIGPVTLRVPGVHNALNAVAAWCVARHFGVSGAPALTAVRSFGGTRRRFEDKGTEHGVRVVDDYAHHPTEVRAVLKAARAVVGEGRVLAVFQPHLFSRTRIFADDFGAALSLADEVVVLDVYAAREDPEPGVTGELVSNAVRLPQSQVAYRATAAAAVEEVVARVQKGDLVLTIGAGDITTLGPAILAALRHSDGEHRSA</sequence>
<dbReference type="SUPFAM" id="SSF51984">
    <property type="entry name" value="MurCD N-terminal domain"/>
    <property type="match status" value="1"/>
</dbReference>
<keyword evidence="4 14" id="KW-0963">Cytoplasm</keyword>
<dbReference type="Pfam" id="PF02875">
    <property type="entry name" value="Mur_ligase_C"/>
    <property type="match status" value="1"/>
</dbReference>
<dbReference type="RefSeq" id="WP_231440708.1">
    <property type="nucleotide sequence ID" value="NZ_JAJOMB010000005.1"/>
</dbReference>
<dbReference type="NCBIfam" id="TIGR01082">
    <property type="entry name" value="murC"/>
    <property type="match status" value="1"/>
</dbReference>
<dbReference type="GO" id="GO:0005524">
    <property type="term" value="F:ATP binding"/>
    <property type="evidence" value="ECO:0007669"/>
    <property type="project" value="UniProtKB-UniRule"/>
</dbReference>
<feature type="domain" description="Mur ligase N-terminal catalytic" evidence="15">
    <location>
        <begin position="47"/>
        <end position="143"/>
    </location>
</feature>
<organism evidence="18 19">
    <name type="scientific">Kineosporia babensis</name>
    <dbReference type="NCBI Taxonomy" id="499548"/>
    <lineage>
        <taxon>Bacteria</taxon>
        <taxon>Bacillati</taxon>
        <taxon>Actinomycetota</taxon>
        <taxon>Actinomycetes</taxon>
        <taxon>Kineosporiales</taxon>
        <taxon>Kineosporiaceae</taxon>
        <taxon>Kineosporia</taxon>
    </lineage>
</organism>
<dbReference type="Gene3D" id="3.90.190.20">
    <property type="entry name" value="Mur ligase, C-terminal domain"/>
    <property type="match status" value="1"/>
</dbReference>
<evidence type="ECO:0000256" key="7">
    <source>
        <dbReference type="ARBA" id="ARBA00022741"/>
    </source>
</evidence>
<protein>
    <recommendedName>
        <fullName evidence="3 14">UDP-N-acetylmuramate--L-alanine ligase</fullName>
        <ecNumber evidence="3 14">6.3.2.8</ecNumber>
    </recommendedName>
    <alternativeName>
        <fullName evidence="14">UDP-N-acetylmuramoyl-L-alanine synthetase</fullName>
    </alternativeName>
</protein>
<dbReference type="Gene3D" id="3.40.50.720">
    <property type="entry name" value="NAD(P)-binding Rossmann-like Domain"/>
    <property type="match status" value="1"/>
</dbReference>
<evidence type="ECO:0000256" key="3">
    <source>
        <dbReference type="ARBA" id="ARBA00012211"/>
    </source>
</evidence>
<dbReference type="InterPro" id="IPR004101">
    <property type="entry name" value="Mur_ligase_C"/>
</dbReference>
<dbReference type="EMBL" id="JAJOMB010000005">
    <property type="protein sequence ID" value="MCD5311479.1"/>
    <property type="molecule type" value="Genomic_DNA"/>
</dbReference>
<evidence type="ECO:0000256" key="12">
    <source>
        <dbReference type="ARBA" id="ARBA00023316"/>
    </source>
</evidence>
<evidence type="ECO:0000256" key="1">
    <source>
        <dbReference type="ARBA" id="ARBA00004496"/>
    </source>
</evidence>
<comment type="catalytic activity">
    <reaction evidence="13 14">
        <text>UDP-N-acetyl-alpha-D-muramate + L-alanine + ATP = UDP-N-acetyl-alpha-D-muramoyl-L-alanine + ADP + phosphate + H(+)</text>
        <dbReference type="Rhea" id="RHEA:23372"/>
        <dbReference type="ChEBI" id="CHEBI:15378"/>
        <dbReference type="ChEBI" id="CHEBI:30616"/>
        <dbReference type="ChEBI" id="CHEBI:43474"/>
        <dbReference type="ChEBI" id="CHEBI:57972"/>
        <dbReference type="ChEBI" id="CHEBI:70757"/>
        <dbReference type="ChEBI" id="CHEBI:83898"/>
        <dbReference type="ChEBI" id="CHEBI:456216"/>
        <dbReference type="EC" id="6.3.2.8"/>
    </reaction>
</comment>
<dbReference type="InterPro" id="IPR000713">
    <property type="entry name" value="Mur_ligase_N"/>
</dbReference>
<dbReference type="EC" id="6.3.2.8" evidence="3 14"/>
<dbReference type="Pfam" id="PF08245">
    <property type="entry name" value="Mur_ligase_M"/>
    <property type="match status" value="1"/>
</dbReference>
<keyword evidence="9 14" id="KW-0133">Cell shape</keyword>
<dbReference type="InterPro" id="IPR036565">
    <property type="entry name" value="Mur-like_cat_sf"/>
</dbReference>
<dbReference type="GO" id="GO:0009252">
    <property type="term" value="P:peptidoglycan biosynthetic process"/>
    <property type="evidence" value="ECO:0007669"/>
    <property type="project" value="UniProtKB-UniRule"/>
</dbReference>
<dbReference type="InterPro" id="IPR005758">
    <property type="entry name" value="UDP-N-AcMur_Ala_ligase_MurC"/>
</dbReference>
<comment type="similarity">
    <text evidence="14">Belongs to the MurCDEF family.</text>
</comment>
<evidence type="ECO:0000256" key="14">
    <source>
        <dbReference type="HAMAP-Rule" id="MF_00046"/>
    </source>
</evidence>
<evidence type="ECO:0000259" key="15">
    <source>
        <dbReference type="Pfam" id="PF01225"/>
    </source>
</evidence>
<evidence type="ECO:0000256" key="2">
    <source>
        <dbReference type="ARBA" id="ARBA00004752"/>
    </source>
</evidence>
<dbReference type="SUPFAM" id="SSF53244">
    <property type="entry name" value="MurD-like peptide ligases, peptide-binding domain"/>
    <property type="match status" value="1"/>
</dbReference>
<comment type="subcellular location">
    <subcellularLocation>
        <location evidence="1 14">Cytoplasm</location>
    </subcellularLocation>
</comment>
<dbReference type="Pfam" id="PF01225">
    <property type="entry name" value="Mur_ligase"/>
    <property type="match status" value="1"/>
</dbReference>
<dbReference type="InterPro" id="IPR036615">
    <property type="entry name" value="Mur_ligase_C_dom_sf"/>
</dbReference>
<comment type="function">
    <text evidence="14">Cell wall formation.</text>
</comment>
<dbReference type="InterPro" id="IPR013221">
    <property type="entry name" value="Mur_ligase_cen"/>
</dbReference>
<dbReference type="PANTHER" id="PTHR43445:SF3">
    <property type="entry name" value="UDP-N-ACETYLMURAMATE--L-ALANINE LIGASE"/>
    <property type="match status" value="1"/>
</dbReference>
<keyword evidence="5 14" id="KW-0436">Ligase</keyword>
<evidence type="ECO:0000256" key="8">
    <source>
        <dbReference type="ARBA" id="ARBA00022840"/>
    </source>
</evidence>
<evidence type="ECO:0000313" key="19">
    <source>
        <dbReference type="Proteomes" id="UP001138997"/>
    </source>
</evidence>
<evidence type="ECO:0000313" key="18">
    <source>
        <dbReference type="EMBL" id="MCD5311479.1"/>
    </source>
</evidence>
<evidence type="ECO:0000256" key="4">
    <source>
        <dbReference type="ARBA" id="ARBA00022490"/>
    </source>
</evidence>
<comment type="pathway">
    <text evidence="2 14">Cell wall biogenesis; peptidoglycan biosynthesis.</text>
</comment>
<evidence type="ECO:0000256" key="13">
    <source>
        <dbReference type="ARBA" id="ARBA00047833"/>
    </source>
</evidence>
<dbReference type="HAMAP" id="MF_00046">
    <property type="entry name" value="MurC"/>
    <property type="match status" value="1"/>
</dbReference>
<dbReference type="GO" id="GO:0051301">
    <property type="term" value="P:cell division"/>
    <property type="evidence" value="ECO:0007669"/>
    <property type="project" value="UniProtKB-KW"/>
</dbReference>
<keyword evidence="8 14" id="KW-0067">ATP-binding</keyword>
<feature type="domain" description="Mur ligase central" evidence="17">
    <location>
        <begin position="148"/>
        <end position="336"/>
    </location>
</feature>
<evidence type="ECO:0000256" key="6">
    <source>
        <dbReference type="ARBA" id="ARBA00022618"/>
    </source>
</evidence>
<evidence type="ECO:0000256" key="9">
    <source>
        <dbReference type="ARBA" id="ARBA00022960"/>
    </source>
</evidence>
<keyword evidence="11 14" id="KW-0131">Cell cycle</keyword>
<evidence type="ECO:0000259" key="16">
    <source>
        <dbReference type="Pfam" id="PF02875"/>
    </source>
</evidence>
<keyword evidence="19" id="KW-1185">Reference proteome</keyword>
<keyword evidence="6 14" id="KW-0132">Cell division</keyword>
<reference evidence="18" key="1">
    <citation type="submission" date="2021-11" db="EMBL/GenBank/DDBJ databases">
        <title>Streptomyces corallinus and Kineosporia corallina sp. nov., two new coral-derived marine actinobacteria.</title>
        <authorList>
            <person name="Buangrab K."/>
            <person name="Sutthacheep M."/>
            <person name="Yeemin T."/>
            <person name="Harunari E."/>
            <person name="Igarashi Y."/>
            <person name="Sripreechasak P."/>
            <person name="Kanchanasin P."/>
            <person name="Tanasupawat S."/>
            <person name="Phongsopitanun W."/>
        </authorList>
    </citation>
    <scope>NUCLEOTIDE SEQUENCE</scope>
    <source>
        <strain evidence="18">JCM 31032</strain>
    </source>
</reference>
<dbReference type="Proteomes" id="UP001138997">
    <property type="component" value="Unassembled WGS sequence"/>
</dbReference>
<keyword evidence="10 14" id="KW-0573">Peptidoglycan synthesis</keyword>
<dbReference type="InterPro" id="IPR050061">
    <property type="entry name" value="MurCDEF_pg_biosynth"/>
</dbReference>
<feature type="binding site" evidence="14">
    <location>
        <begin position="150"/>
        <end position="156"/>
    </location>
    <ligand>
        <name>ATP</name>
        <dbReference type="ChEBI" id="CHEBI:30616"/>
    </ligand>
</feature>
<dbReference type="SUPFAM" id="SSF53623">
    <property type="entry name" value="MurD-like peptide ligases, catalytic domain"/>
    <property type="match status" value="1"/>
</dbReference>
<keyword evidence="12 14" id="KW-0961">Cell wall biogenesis/degradation</keyword>
<feature type="domain" description="Mur ligase C-terminal" evidence="16">
    <location>
        <begin position="358"/>
        <end position="488"/>
    </location>
</feature>